<evidence type="ECO:0000313" key="1">
    <source>
        <dbReference type="EMBL" id="KAJ9122486.1"/>
    </source>
</evidence>
<keyword evidence="2" id="KW-1185">Reference proteome</keyword>
<reference evidence="1" key="1">
    <citation type="submission" date="2023-04" db="EMBL/GenBank/DDBJ databases">
        <title>Draft Genome sequencing of Naganishia species isolated from polar environments using Oxford Nanopore Technology.</title>
        <authorList>
            <person name="Leo P."/>
            <person name="Venkateswaran K."/>
        </authorList>
    </citation>
    <scope>NUCLEOTIDE SEQUENCE</scope>
    <source>
        <strain evidence="1">MNA-CCFEE 5425</strain>
    </source>
</reference>
<dbReference type="EMBL" id="JASBWU010000004">
    <property type="protein sequence ID" value="KAJ9122486.1"/>
    <property type="molecule type" value="Genomic_DNA"/>
</dbReference>
<accession>A0ACC2XHG7</accession>
<dbReference type="Proteomes" id="UP001243375">
    <property type="component" value="Unassembled WGS sequence"/>
</dbReference>
<comment type="caution">
    <text evidence="1">The sequence shown here is derived from an EMBL/GenBank/DDBJ whole genome shotgun (WGS) entry which is preliminary data.</text>
</comment>
<proteinExistence type="predicted"/>
<protein>
    <submittedName>
        <fullName evidence="1">Uncharacterized protein</fullName>
    </submittedName>
</protein>
<gene>
    <name evidence="1" type="ORF">QFC22_001914</name>
</gene>
<name>A0ACC2XHG7_9TREE</name>
<organism evidence="1 2">
    <name type="scientific">Naganishia vaughanmartiniae</name>
    <dbReference type="NCBI Taxonomy" id="1424756"/>
    <lineage>
        <taxon>Eukaryota</taxon>
        <taxon>Fungi</taxon>
        <taxon>Dikarya</taxon>
        <taxon>Basidiomycota</taxon>
        <taxon>Agaricomycotina</taxon>
        <taxon>Tremellomycetes</taxon>
        <taxon>Filobasidiales</taxon>
        <taxon>Filobasidiaceae</taxon>
        <taxon>Naganishia</taxon>
    </lineage>
</organism>
<sequence length="364" mass="40135">MNTRIVLANRPAEGPIPANTFKQEQQPIPRKEDLKDGEVVVRVMWLSLDPAMRGWLRDARSYIPPVKINEVMRAAGVGKIVVSKCPNRQVGDEVEGTFGWQEYWHGPGKYTELLHPPKGASALDYLGPLGSSGLTAYFGITDVGKIKDGDTVVVSGAAGSVGLIVTQIAVSHPNCKVVGIAGSAGKCKTLKDLGCHATINYKDGDWRKQFKDTVGFFDIYFDNGKRNGYHSEIPLLTRPFLVGGEMLDFALTRMNPHAKIVMCGAISDYNAGKPYRLGNYQALIAQKGTLQGFIVMDYTKRYHEGRAYLSKMLQEGKLKYKYHIVDDNGVKGCERGLQGLFTGVNEGKMVVKVWDGNMERTSKL</sequence>
<evidence type="ECO:0000313" key="2">
    <source>
        <dbReference type="Proteomes" id="UP001243375"/>
    </source>
</evidence>